<dbReference type="Proteomes" id="UP000198327">
    <property type="component" value="Unassembled WGS sequence"/>
</dbReference>
<name>A0A239N0A4_9NOCA</name>
<evidence type="ECO:0000313" key="3">
    <source>
        <dbReference type="Proteomes" id="UP000198327"/>
    </source>
</evidence>
<dbReference type="GO" id="GO:0004371">
    <property type="term" value="F:glycerone kinase activity"/>
    <property type="evidence" value="ECO:0007669"/>
    <property type="project" value="InterPro"/>
</dbReference>
<dbReference type="RefSeq" id="WP_089252112.1">
    <property type="nucleotide sequence ID" value="NZ_FZOW01000025.1"/>
</dbReference>
<proteinExistence type="predicted"/>
<dbReference type="GO" id="GO:0019563">
    <property type="term" value="P:glycerol catabolic process"/>
    <property type="evidence" value="ECO:0007669"/>
    <property type="project" value="TreeGrafter"/>
</dbReference>
<dbReference type="AlphaFoldDB" id="A0A239N0A4"/>
<dbReference type="InterPro" id="IPR050861">
    <property type="entry name" value="Dihydroxyacetone_Kinase"/>
</dbReference>
<accession>A0A239N0A4</accession>
<sequence length="332" mass="34964">MQKLINDPQDLVSEMLDGILLAHGDQLRAVDDPHSIVRVSAPVQGKVGIVTGGGSGHLPLFLGYVGEGLLDGVAVGDIFASPTPDQILEVTKEVDSGAGVLYLYGNYGGDLMNFDLGGELAELDGHTVRTVVGRDDVASAPKGEEQFRRGIAGLFLLYKVAGAKAAAGAPLDDVVAFTERAAKNLRSFGVALSPMVLPAVGKATFDLPVGQMEIGMGIHGEQGIARRALQSADEIADELLGGILADIDIPSGSRVAVLVNGLGATPAEELYVIYRRVHRVLADRGISIYRRWVGEFVTSLEMAGASLSILVLDDELAHAVDAPVRTPFFEQS</sequence>
<dbReference type="FunFam" id="3.40.50.10440:FF:000001">
    <property type="entry name" value="Dihydroxyacetone kinase, DhaK subunit"/>
    <property type="match status" value="1"/>
</dbReference>
<dbReference type="PANTHER" id="PTHR28629">
    <property type="entry name" value="TRIOKINASE/FMN CYCLASE"/>
    <property type="match status" value="1"/>
</dbReference>
<dbReference type="PROSITE" id="PS51481">
    <property type="entry name" value="DHAK"/>
    <property type="match status" value="1"/>
</dbReference>
<evidence type="ECO:0000313" key="2">
    <source>
        <dbReference type="EMBL" id="SNT47872.1"/>
    </source>
</evidence>
<protein>
    <submittedName>
        <fullName evidence="2">Dihydroxyacetone kinase/dihydroxyacetone kinase, N-terminal domain</fullName>
    </submittedName>
</protein>
<keyword evidence="2" id="KW-0418">Kinase</keyword>
<dbReference type="Gene3D" id="3.30.1180.20">
    <property type="entry name" value="Dihydroxyacetone kinase, domain 2"/>
    <property type="match status" value="1"/>
</dbReference>
<dbReference type="OrthoDB" id="9806345at2"/>
<keyword evidence="3" id="KW-1185">Reference proteome</keyword>
<feature type="domain" description="DhaK" evidence="1">
    <location>
        <begin position="7"/>
        <end position="329"/>
    </location>
</feature>
<keyword evidence="2" id="KW-0808">Transferase</keyword>
<dbReference type="PANTHER" id="PTHR28629:SF4">
    <property type="entry name" value="TRIOKINASE_FMN CYCLASE"/>
    <property type="match status" value="1"/>
</dbReference>
<dbReference type="GO" id="GO:0005829">
    <property type="term" value="C:cytosol"/>
    <property type="evidence" value="ECO:0007669"/>
    <property type="project" value="TreeGrafter"/>
</dbReference>
<gene>
    <name evidence="2" type="ORF">SAMN05421642_12521</name>
</gene>
<dbReference type="SUPFAM" id="SSF82549">
    <property type="entry name" value="DAK1/DegV-like"/>
    <property type="match status" value="1"/>
</dbReference>
<reference evidence="3" key="1">
    <citation type="submission" date="2017-06" db="EMBL/GenBank/DDBJ databases">
        <authorList>
            <person name="Varghese N."/>
            <person name="Submissions S."/>
        </authorList>
    </citation>
    <scope>NUCLEOTIDE SEQUENCE [LARGE SCALE GENOMIC DNA]</scope>
    <source>
        <strain evidence="3">JCM 23211</strain>
    </source>
</reference>
<dbReference type="EMBL" id="FZOW01000025">
    <property type="protein sequence ID" value="SNT47872.1"/>
    <property type="molecule type" value="Genomic_DNA"/>
</dbReference>
<organism evidence="2 3">
    <name type="scientific">Rhodococcoides kyotonense</name>
    <dbReference type="NCBI Taxonomy" id="398843"/>
    <lineage>
        <taxon>Bacteria</taxon>
        <taxon>Bacillati</taxon>
        <taxon>Actinomycetota</taxon>
        <taxon>Actinomycetes</taxon>
        <taxon>Mycobacteriales</taxon>
        <taxon>Nocardiaceae</taxon>
        <taxon>Rhodococcoides</taxon>
    </lineage>
</organism>
<dbReference type="Gene3D" id="3.40.50.10440">
    <property type="entry name" value="Dihydroxyacetone kinase, domain 1"/>
    <property type="match status" value="1"/>
</dbReference>
<dbReference type="Pfam" id="PF02733">
    <property type="entry name" value="Dak1"/>
    <property type="match status" value="1"/>
</dbReference>
<evidence type="ECO:0000259" key="1">
    <source>
        <dbReference type="PROSITE" id="PS51481"/>
    </source>
</evidence>
<dbReference type="InterPro" id="IPR004006">
    <property type="entry name" value="DhaK_dom"/>
</dbReference>